<dbReference type="Gene3D" id="1.10.540.10">
    <property type="entry name" value="Acyl-CoA dehydrogenase/oxidase, N-terminal domain"/>
    <property type="match status" value="1"/>
</dbReference>
<keyword evidence="3" id="KW-0285">Flavoprotein</keyword>
<dbReference type="SUPFAM" id="SSF56645">
    <property type="entry name" value="Acyl-CoA dehydrogenase NM domain-like"/>
    <property type="match status" value="1"/>
</dbReference>
<dbReference type="FunFam" id="1.20.140.10:FF:000037">
    <property type="entry name" value="Similar to acyl-CoA dehydrogenase"/>
    <property type="match status" value="1"/>
</dbReference>
<dbReference type="FunFam" id="2.40.110.10:FF:000002">
    <property type="entry name" value="Acyl-CoA dehydrogenase fadE12"/>
    <property type="match status" value="1"/>
</dbReference>
<dbReference type="GO" id="GO:0046359">
    <property type="term" value="P:butyrate catabolic process"/>
    <property type="evidence" value="ECO:0007669"/>
    <property type="project" value="TreeGrafter"/>
</dbReference>
<evidence type="ECO:0000259" key="8">
    <source>
        <dbReference type="Pfam" id="PF02771"/>
    </source>
</evidence>
<dbReference type="PANTHER" id="PTHR43884">
    <property type="entry name" value="ACYL-COA DEHYDROGENASE"/>
    <property type="match status" value="1"/>
</dbReference>
<organism evidence="9">
    <name type="scientific">freshwater metagenome</name>
    <dbReference type="NCBI Taxonomy" id="449393"/>
    <lineage>
        <taxon>unclassified sequences</taxon>
        <taxon>metagenomes</taxon>
        <taxon>ecological metagenomes</taxon>
    </lineage>
</organism>
<keyword evidence="5" id="KW-0560">Oxidoreductase</keyword>
<dbReference type="Gene3D" id="1.20.140.10">
    <property type="entry name" value="Butyryl-CoA Dehydrogenase, subunit A, domain 3"/>
    <property type="match status" value="1"/>
</dbReference>
<evidence type="ECO:0000256" key="5">
    <source>
        <dbReference type="ARBA" id="ARBA00023002"/>
    </source>
</evidence>
<evidence type="ECO:0000259" key="6">
    <source>
        <dbReference type="Pfam" id="PF00441"/>
    </source>
</evidence>
<feature type="domain" description="Acyl-CoA dehydrogenase/oxidase C-terminal" evidence="6">
    <location>
        <begin position="295"/>
        <end position="453"/>
    </location>
</feature>
<dbReference type="Gene3D" id="2.40.110.10">
    <property type="entry name" value="Butyryl-CoA Dehydrogenase, subunit A, domain 2"/>
    <property type="match status" value="1"/>
</dbReference>
<dbReference type="GO" id="GO:0050660">
    <property type="term" value="F:flavin adenine dinucleotide binding"/>
    <property type="evidence" value="ECO:0007669"/>
    <property type="project" value="InterPro"/>
</dbReference>
<dbReference type="InterPro" id="IPR046373">
    <property type="entry name" value="Acyl-CoA_Oxase/DH_mid-dom_sf"/>
</dbReference>
<dbReference type="Pfam" id="PF02770">
    <property type="entry name" value="Acyl-CoA_dh_M"/>
    <property type="match status" value="1"/>
</dbReference>
<sequence>MIEELWVAAFLTTSQKVYLDLARGAEANQGGDYGQAMDFAIPEEIQQTLRDLDDFIEREIRPLQAQDDNERFFDHRREWARTDFENDGVPRADWEELLREMRRRADVAGWLRLALPSEFGGRSASNLEMAIIREHLATKGLGLFNDLQNESSVVGNFPTVLMMRDFGTEQQKQEWMPGFLNGTKRLAFGLTEPNHGSDATYLETTAVRDGDEWVINGMKRWNSGLHHATHDIIFARTSGEAGNPVGISAFLVPTDNPGFNVDFFWWTFNMPTDHAEVSMKDVRVSHDAVFGRLEHGLDLAQHFVHENRIRQAASSLGAAQYCINEAVAYANSRVTWGKKLSTNQGIQFPLVELHTEAAMLRQLIRYTASLMDGSHKSDRPDVEGFMEFTHLVAMCNYRANRLCCDAADRAMQTCGGVGYSRHMPFEHIYRHHRRYRITEGAEEIQMRKVAQQLFGFGRK</sequence>
<dbReference type="PANTHER" id="PTHR43884:SF34">
    <property type="entry name" value="ACYL-COA DEHYDROGENASE FAMILY PROTEIN"/>
    <property type="match status" value="1"/>
</dbReference>
<accession>A0A6J7VY31</accession>
<name>A0A6J7VY31_9ZZZZ</name>
<dbReference type="InterPro" id="IPR013786">
    <property type="entry name" value="AcylCoA_DH/ox_N"/>
</dbReference>
<dbReference type="Pfam" id="PF02771">
    <property type="entry name" value="Acyl-CoA_dh_N"/>
    <property type="match status" value="1"/>
</dbReference>
<dbReference type="GO" id="GO:0033539">
    <property type="term" value="P:fatty acid beta-oxidation using acyl-CoA dehydrogenase"/>
    <property type="evidence" value="ECO:0007669"/>
    <property type="project" value="TreeGrafter"/>
</dbReference>
<evidence type="ECO:0000256" key="1">
    <source>
        <dbReference type="ARBA" id="ARBA00001974"/>
    </source>
</evidence>
<comment type="similarity">
    <text evidence="2">Belongs to the acyl-CoA dehydrogenase family.</text>
</comment>
<comment type="cofactor">
    <cofactor evidence="1">
        <name>FAD</name>
        <dbReference type="ChEBI" id="CHEBI:57692"/>
    </cofactor>
</comment>
<dbReference type="Pfam" id="PF00441">
    <property type="entry name" value="Acyl-CoA_dh_1"/>
    <property type="match status" value="1"/>
</dbReference>
<protein>
    <submittedName>
        <fullName evidence="9">Unannotated protein</fullName>
    </submittedName>
</protein>
<evidence type="ECO:0000313" key="9">
    <source>
        <dbReference type="EMBL" id="CAB5129859.1"/>
    </source>
</evidence>
<dbReference type="InterPro" id="IPR037069">
    <property type="entry name" value="AcylCoA_DH/ox_N_sf"/>
</dbReference>
<evidence type="ECO:0000259" key="7">
    <source>
        <dbReference type="Pfam" id="PF02770"/>
    </source>
</evidence>
<dbReference type="CDD" id="cd00567">
    <property type="entry name" value="ACAD"/>
    <property type="match status" value="1"/>
</dbReference>
<gene>
    <name evidence="9" type="ORF">UFOPK4422_01262</name>
</gene>
<dbReference type="InterPro" id="IPR006091">
    <property type="entry name" value="Acyl-CoA_Oxase/DH_mid-dom"/>
</dbReference>
<dbReference type="InterPro" id="IPR009100">
    <property type="entry name" value="AcylCoA_DH/oxidase_NM_dom_sf"/>
</dbReference>
<evidence type="ECO:0000256" key="3">
    <source>
        <dbReference type="ARBA" id="ARBA00022630"/>
    </source>
</evidence>
<dbReference type="SUPFAM" id="SSF47203">
    <property type="entry name" value="Acyl-CoA dehydrogenase C-terminal domain-like"/>
    <property type="match status" value="1"/>
</dbReference>
<dbReference type="GO" id="GO:0003995">
    <property type="term" value="F:acyl-CoA dehydrogenase activity"/>
    <property type="evidence" value="ECO:0007669"/>
    <property type="project" value="TreeGrafter"/>
</dbReference>
<reference evidence="9" key="1">
    <citation type="submission" date="2020-05" db="EMBL/GenBank/DDBJ databases">
        <authorList>
            <person name="Chiriac C."/>
            <person name="Salcher M."/>
            <person name="Ghai R."/>
            <person name="Kavagutti S V."/>
        </authorList>
    </citation>
    <scope>NUCLEOTIDE SEQUENCE</scope>
</reference>
<evidence type="ECO:0000256" key="4">
    <source>
        <dbReference type="ARBA" id="ARBA00022827"/>
    </source>
</evidence>
<evidence type="ECO:0000256" key="2">
    <source>
        <dbReference type="ARBA" id="ARBA00009347"/>
    </source>
</evidence>
<dbReference type="InterPro" id="IPR036250">
    <property type="entry name" value="AcylCo_DH-like_C"/>
</dbReference>
<keyword evidence="4" id="KW-0274">FAD</keyword>
<dbReference type="AlphaFoldDB" id="A0A6J7VY31"/>
<dbReference type="EMBL" id="CAFBRX010000145">
    <property type="protein sequence ID" value="CAB5129859.1"/>
    <property type="molecule type" value="Genomic_DNA"/>
</dbReference>
<proteinExistence type="inferred from homology"/>
<feature type="domain" description="Acyl-CoA oxidase/dehydrogenase middle" evidence="7">
    <location>
        <begin position="187"/>
        <end position="282"/>
    </location>
</feature>
<feature type="domain" description="Acyl-CoA dehydrogenase/oxidase N-terminal" evidence="8">
    <location>
        <begin position="68"/>
        <end position="182"/>
    </location>
</feature>
<dbReference type="InterPro" id="IPR009075">
    <property type="entry name" value="AcylCo_DH/oxidase_C"/>
</dbReference>